<feature type="compositionally biased region" description="Basic and acidic residues" evidence="10">
    <location>
        <begin position="709"/>
        <end position="724"/>
    </location>
</feature>
<feature type="domain" description="3'-5' exonuclease" evidence="11">
    <location>
        <begin position="378"/>
        <end position="541"/>
    </location>
</feature>
<feature type="compositionally biased region" description="Polar residues" evidence="10">
    <location>
        <begin position="698"/>
        <end position="708"/>
    </location>
</feature>
<dbReference type="GO" id="GO:0046872">
    <property type="term" value="F:metal ion binding"/>
    <property type="evidence" value="ECO:0007669"/>
    <property type="project" value="UniProtKB-KW"/>
</dbReference>
<dbReference type="OMA" id="LMVYHEI"/>
<dbReference type="SUPFAM" id="SSF53098">
    <property type="entry name" value="Ribonuclease H-like"/>
    <property type="match status" value="1"/>
</dbReference>
<evidence type="ECO:0000256" key="5">
    <source>
        <dbReference type="ARBA" id="ARBA00022839"/>
    </source>
</evidence>
<evidence type="ECO:0000313" key="12">
    <source>
        <dbReference type="EMBL" id="EKM74196.1"/>
    </source>
</evidence>
<keyword evidence="5" id="KW-0269">Exonuclease</keyword>
<dbReference type="InterPro" id="IPR012337">
    <property type="entry name" value="RNaseH-like_sf"/>
</dbReference>
<dbReference type="GO" id="GO:0005634">
    <property type="term" value="C:nucleus"/>
    <property type="evidence" value="ECO:0007669"/>
    <property type="project" value="UniProtKB-SubCell"/>
</dbReference>
<dbReference type="eggNOG" id="KOG4373">
    <property type="taxonomic scope" value="Eukaryota"/>
</dbReference>
<keyword evidence="6" id="KW-0460">Magnesium</keyword>
<keyword evidence="3" id="KW-0479">Metal-binding</keyword>
<dbReference type="RefSeq" id="XP_007335165.1">
    <property type="nucleotide sequence ID" value="XM_007335103.1"/>
</dbReference>
<evidence type="ECO:0000256" key="2">
    <source>
        <dbReference type="ARBA" id="ARBA00022722"/>
    </source>
</evidence>
<proteinExistence type="predicted"/>
<comment type="subcellular location">
    <subcellularLocation>
        <location evidence="1">Nucleus</location>
    </subcellularLocation>
</comment>
<evidence type="ECO:0000256" key="3">
    <source>
        <dbReference type="ARBA" id="ARBA00022723"/>
    </source>
</evidence>
<evidence type="ECO:0000259" key="11">
    <source>
        <dbReference type="Pfam" id="PF01612"/>
    </source>
</evidence>
<dbReference type="KEGG" id="abp:AGABI1DRAFT95804"/>
<dbReference type="PANTHER" id="PTHR13620">
    <property type="entry name" value="3-5 EXONUCLEASE"/>
    <property type="match status" value="1"/>
</dbReference>
<reference evidence="13" key="1">
    <citation type="journal article" date="2012" name="Proc. Natl. Acad. Sci. U.S.A.">
        <title>Genome sequence of the button mushroom Agaricus bisporus reveals mechanisms governing adaptation to a humic-rich ecological niche.</title>
        <authorList>
            <person name="Morin E."/>
            <person name="Kohler A."/>
            <person name="Baker A.R."/>
            <person name="Foulongne-Oriol M."/>
            <person name="Lombard V."/>
            <person name="Nagy L.G."/>
            <person name="Ohm R.A."/>
            <person name="Patyshakuliyeva A."/>
            <person name="Brun A."/>
            <person name="Aerts A.L."/>
            <person name="Bailey A.M."/>
            <person name="Billette C."/>
            <person name="Coutinho P.M."/>
            <person name="Deakin G."/>
            <person name="Doddapaneni H."/>
            <person name="Floudas D."/>
            <person name="Grimwood J."/>
            <person name="Hilden K."/>
            <person name="Kuees U."/>
            <person name="LaButti K.M."/>
            <person name="Lapidus A."/>
            <person name="Lindquist E.A."/>
            <person name="Lucas S.M."/>
            <person name="Murat C."/>
            <person name="Riley R.W."/>
            <person name="Salamov A.A."/>
            <person name="Schmutz J."/>
            <person name="Subramanian V."/>
            <person name="Woesten H.A.B."/>
            <person name="Xu J."/>
            <person name="Eastwood D.C."/>
            <person name="Foster G.D."/>
            <person name="Sonnenberg A.S."/>
            <person name="Cullen D."/>
            <person name="de Vries R.P."/>
            <person name="Lundell T."/>
            <person name="Hibbett D.S."/>
            <person name="Henrissat B."/>
            <person name="Burton K.S."/>
            <person name="Kerrigan R.W."/>
            <person name="Challen M.P."/>
            <person name="Grigoriev I.V."/>
            <person name="Martin F."/>
        </authorList>
    </citation>
    <scope>NUCLEOTIDE SEQUENCE [LARGE SCALE GENOMIC DNA]</scope>
    <source>
        <strain evidence="13">JB137-S8 / ATCC MYA-4627 / FGSC 10392</strain>
    </source>
</reference>
<feature type="compositionally biased region" description="Acidic residues" evidence="10">
    <location>
        <begin position="14"/>
        <end position="32"/>
    </location>
</feature>
<dbReference type="OrthoDB" id="3038406at2759"/>
<dbReference type="InterPro" id="IPR051132">
    <property type="entry name" value="3-5_Exonuclease_domain"/>
</dbReference>
<organism evidence="12 13">
    <name type="scientific">Agaricus bisporus var. burnettii (strain JB137-S8 / ATCC MYA-4627 / FGSC 10392)</name>
    <name type="common">White button mushroom</name>
    <dbReference type="NCBI Taxonomy" id="597362"/>
    <lineage>
        <taxon>Eukaryota</taxon>
        <taxon>Fungi</taxon>
        <taxon>Dikarya</taxon>
        <taxon>Basidiomycota</taxon>
        <taxon>Agaricomycotina</taxon>
        <taxon>Agaricomycetes</taxon>
        <taxon>Agaricomycetidae</taxon>
        <taxon>Agaricales</taxon>
        <taxon>Agaricineae</taxon>
        <taxon>Agaricaceae</taxon>
        <taxon>Agaricus</taxon>
    </lineage>
</organism>
<name>K5WG14_AGABU</name>
<dbReference type="GeneID" id="18832730"/>
<dbReference type="CDD" id="cd06141">
    <property type="entry name" value="WRN_exo"/>
    <property type="match status" value="1"/>
</dbReference>
<dbReference type="GO" id="GO:0006139">
    <property type="term" value="P:nucleobase-containing compound metabolic process"/>
    <property type="evidence" value="ECO:0007669"/>
    <property type="project" value="InterPro"/>
</dbReference>
<evidence type="ECO:0000256" key="8">
    <source>
        <dbReference type="ARBA" id="ARBA00040531"/>
    </source>
</evidence>
<dbReference type="Pfam" id="PF01612">
    <property type="entry name" value="DNA_pol_A_exo1"/>
    <property type="match status" value="1"/>
</dbReference>
<evidence type="ECO:0000256" key="4">
    <source>
        <dbReference type="ARBA" id="ARBA00022801"/>
    </source>
</evidence>
<keyword evidence="7" id="KW-0539">Nucleus</keyword>
<sequence length="937" mass="106163">LETPASNVPCVVTEDPDQEVETADLNDGELDADGAGIGPRDEEYANDDENDPEAVENVEDGSLPGNSGPRITCPHTRLQQPGWLTDEFERLVKDSKRRDSEGLPPLYQQGLFWFPTRAPFFILRKNSHEALDSTTTYTGSTASRRYQLDLLDDRLSIPMSSLNLKIQYLLHVESRRESMDRWSGQKFANFKPFEDTGPTGRHGYTPSSNWLRDMYDSFLETHQQEINQHMSMLSGDICAIDHSHKVTKHIARVNGEQVFTGLLTVTNSLSEIRICNFVATKSHSQFVDALSRMRESLTLYGHKQPTIFYTDNMNDKQLLESTFPSLHNNVIPIDKYAHLPALNIPDDVQVFVKSGVQSINDAVSTILSEVPEDGSELVIGFDSEWNVEIGPQGFVRSSGPTAIVQMAFKQRVYILQISEMVKTGSLPNQLELLLSNPHIRKAGRSVNADLLALQKVCRKPAGSFCGAINLARLAKERNIVTDISSTTLADLTALVLKRRLDKNTFLRTSESWENQSLNADQCLYAAKDVYASLMVYHEITKCYPLPSPLLATTPAMTPVLIYASNMEKVIASGTLSLQAHLTSFDGINITHKHALVDVQRIHTPGAKVKSHHKRTLKSFGDLPFVIVCERDQLRTYKPLPSQALPSNTTMTVVMNQPVKSRDSEFIHHQSQADFFDHESELDGLISVRESLSEDLSGPQLTTFSNVSHTETHSTSIEEPKPSRDQLADLDFAEKKLGPDKSSELKSDQSQWDHETHSRVLKDPWHLFHMIYLSASHSHRKQFTRELRDAFFIPNKYDYQRLNQWGAMQNPSQSYEKLRNTSPEWTRTRCRHTIPPPHILYPLVRKVFLTYGTIRDQTTKQILFPTDSQWNAARNILDLIQRGYVSDPPRQFIDVLGGQMRLREGYTRTYGNGYPNLEYRYAMSKHHYSISLSGTISW</sequence>
<dbReference type="HOGENOM" id="CLU_013916_0_0_1"/>
<evidence type="ECO:0000256" key="7">
    <source>
        <dbReference type="ARBA" id="ARBA00023242"/>
    </source>
</evidence>
<evidence type="ECO:0000256" key="9">
    <source>
        <dbReference type="ARBA" id="ARBA00042761"/>
    </source>
</evidence>
<evidence type="ECO:0000256" key="6">
    <source>
        <dbReference type="ARBA" id="ARBA00022842"/>
    </source>
</evidence>
<protein>
    <recommendedName>
        <fullName evidence="8">3'-5' exonuclease</fullName>
    </recommendedName>
    <alternativeName>
        <fullName evidence="9">Werner Syndrome-like exonuclease</fullName>
    </alternativeName>
</protein>
<dbReference type="EMBL" id="JH971577">
    <property type="protein sequence ID" value="EKM74196.1"/>
    <property type="molecule type" value="Genomic_DNA"/>
</dbReference>
<evidence type="ECO:0000256" key="10">
    <source>
        <dbReference type="SAM" id="MobiDB-lite"/>
    </source>
</evidence>
<keyword evidence="13" id="KW-1185">Reference proteome</keyword>
<evidence type="ECO:0000256" key="1">
    <source>
        <dbReference type="ARBA" id="ARBA00004123"/>
    </source>
</evidence>
<dbReference type="InterPro" id="IPR036397">
    <property type="entry name" value="RNaseH_sf"/>
</dbReference>
<dbReference type="Gene3D" id="3.30.420.10">
    <property type="entry name" value="Ribonuclease H-like superfamily/Ribonuclease H"/>
    <property type="match status" value="1"/>
</dbReference>
<feature type="region of interest" description="Disordered" evidence="10">
    <location>
        <begin position="696"/>
        <end position="724"/>
    </location>
</feature>
<dbReference type="InterPro" id="IPR002562">
    <property type="entry name" value="3'-5'_exonuclease_dom"/>
</dbReference>
<dbReference type="InParanoid" id="K5WG14"/>
<dbReference type="GO" id="GO:0003676">
    <property type="term" value="F:nucleic acid binding"/>
    <property type="evidence" value="ECO:0007669"/>
    <property type="project" value="InterPro"/>
</dbReference>
<feature type="compositionally biased region" description="Acidic residues" evidence="10">
    <location>
        <begin position="44"/>
        <end position="59"/>
    </location>
</feature>
<keyword evidence="4" id="KW-0378">Hydrolase</keyword>
<dbReference type="AlphaFoldDB" id="K5WG14"/>
<feature type="region of interest" description="Disordered" evidence="10">
    <location>
        <begin position="1"/>
        <end position="69"/>
    </location>
</feature>
<dbReference type="PANTHER" id="PTHR13620:SF109">
    <property type="entry name" value="3'-5' EXONUCLEASE"/>
    <property type="match status" value="1"/>
</dbReference>
<feature type="non-terminal residue" evidence="12">
    <location>
        <position position="1"/>
    </location>
</feature>
<accession>K5WG14</accession>
<evidence type="ECO:0000313" key="13">
    <source>
        <dbReference type="Proteomes" id="UP000008493"/>
    </source>
</evidence>
<keyword evidence="2" id="KW-0540">Nuclease</keyword>
<dbReference type="GO" id="GO:0008408">
    <property type="term" value="F:3'-5' exonuclease activity"/>
    <property type="evidence" value="ECO:0007669"/>
    <property type="project" value="InterPro"/>
</dbReference>
<gene>
    <name evidence="12" type="ORF">AGABI1DRAFT_95804</name>
</gene>
<dbReference type="Proteomes" id="UP000008493">
    <property type="component" value="Unassembled WGS sequence"/>
</dbReference>